<dbReference type="EMBL" id="GBXM01071339">
    <property type="protein sequence ID" value="JAH37238.1"/>
    <property type="molecule type" value="Transcribed_RNA"/>
</dbReference>
<sequence length="38" mass="4516">MMVFHTILNEPYFQTKQTLQLIQQYLLPGSIVSHRRSP</sequence>
<evidence type="ECO:0000313" key="1">
    <source>
        <dbReference type="EMBL" id="JAH37238.1"/>
    </source>
</evidence>
<reference evidence="1" key="2">
    <citation type="journal article" date="2015" name="Fish Shellfish Immunol.">
        <title>Early steps in the European eel (Anguilla anguilla)-Vibrio vulnificus interaction in the gills: Role of the RtxA13 toxin.</title>
        <authorList>
            <person name="Callol A."/>
            <person name="Pajuelo D."/>
            <person name="Ebbesson L."/>
            <person name="Teles M."/>
            <person name="MacKenzie S."/>
            <person name="Amaro C."/>
        </authorList>
    </citation>
    <scope>NUCLEOTIDE SEQUENCE</scope>
</reference>
<proteinExistence type="predicted"/>
<name>A0A0E9S9R3_ANGAN</name>
<accession>A0A0E9S9R3</accession>
<reference evidence="1" key="1">
    <citation type="submission" date="2014-11" db="EMBL/GenBank/DDBJ databases">
        <authorList>
            <person name="Amaro Gonzalez C."/>
        </authorList>
    </citation>
    <scope>NUCLEOTIDE SEQUENCE</scope>
</reference>
<organism evidence="1">
    <name type="scientific">Anguilla anguilla</name>
    <name type="common">European freshwater eel</name>
    <name type="synonym">Muraena anguilla</name>
    <dbReference type="NCBI Taxonomy" id="7936"/>
    <lineage>
        <taxon>Eukaryota</taxon>
        <taxon>Metazoa</taxon>
        <taxon>Chordata</taxon>
        <taxon>Craniata</taxon>
        <taxon>Vertebrata</taxon>
        <taxon>Euteleostomi</taxon>
        <taxon>Actinopterygii</taxon>
        <taxon>Neopterygii</taxon>
        <taxon>Teleostei</taxon>
        <taxon>Anguilliformes</taxon>
        <taxon>Anguillidae</taxon>
        <taxon>Anguilla</taxon>
    </lineage>
</organism>
<protein>
    <submittedName>
        <fullName evidence="1">Uncharacterized protein</fullName>
    </submittedName>
</protein>
<dbReference type="AlphaFoldDB" id="A0A0E9S9R3"/>